<feature type="domain" description="Elp3/MiaA/NifB-like radical SAM core" evidence="4">
    <location>
        <begin position="20"/>
        <end position="253"/>
    </location>
</feature>
<keyword evidence="3" id="KW-0411">Iron-sulfur</keyword>
<evidence type="ECO:0000259" key="4">
    <source>
        <dbReference type="SMART" id="SM00729"/>
    </source>
</evidence>
<evidence type="ECO:0000313" key="5">
    <source>
        <dbReference type="EMBL" id="OGZ22473.1"/>
    </source>
</evidence>
<dbReference type="GO" id="GO:0003824">
    <property type="term" value="F:catalytic activity"/>
    <property type="evidence" value="ECO:0007669"/>
    <property type="project" value="InterPro"/>
</dbReference>
<dbReference type="GO" id="GO:0046872">
    <property type="term" value="F:metal ion binding"/>
    <property type="evidence" value="ECO:0007669"/>
    <property type="project" value="UniProtKB-KW"/>
</dbReference>
<dbReference type="InterPro" id="IPR007197">
    <property type="entry name" value="rSAM"/>
</dbReference>
<gene>
    <name evidence="5" type="ORF">A3A08_01125</name>
</gene>
<dbReference type="PANTHER" id="PTHR43432:SF6">
    <property type="entry name" value="RADICAL SAM CORE DOMAIN-CONTAINING PROTEIN"/>
    <property type="match status" value="1"/>
</dbReference>
<dbReference type="SMART" id="SM00729">
    <property type="entry name" value="Elp3"/>
    <property type="match status" value="1"/>
</dbReference>
<dbReference type="AlphaFoldDB" id="A0A1G2E9C4"/>
<sequence length="285" mass="32786">MKIREIKAKSVLTKSGLPDTDWVINPYVGCQFGCKYCYATFIGRWKHPGEEWGEFADVKINAPEILKKELERLEKKNKSKNFGSILFSSVTDCYSPPEAKYKITRKCLEILADFDYRGEIGILTKSPLVVRDIDIFKRINVEVGLTVTTLDDKVVRFLEGCAPSASARIGALRKLHDSGIPIYAFVGPVLPYFVSEKEKFEQLFKSLKAAGVNEIYIENINLSLRIRERLFGYLNKEDPKLIPYFEKAETREYQENLEKIIYPLLKKISLEIIGGKILYHTKNWK</sequence>
<dbReference type="Pfam" id="PF04055">
    <property type="entry name" value="Radical_SAM"/>
    <property type="match status" value="1"/>
</dbReference>
<protein>
    <recommendedName>
        <fullName evidence="4">Elp3/MiaA/NifB-like radical SAM core domain-containing protein</fullName>
    </recommendedName>
</protein>
<accession>A0A1G2E9C4</accession>
<evidence type="ECO:0000256" key="3">
    <source>
        <dbReference type="ARBA" id="ARBA00023014"/>
    </source>
</evidence>
<name>A0A1G2E9C4_9BACT</name>
<dbReference type="SFLD" id="SFLDS00029">
    <property type="entry name" value="Radical_SAM"/>
    <property type="match status" value="1"/>
</dbReference>
<dbReference type="SFLD" id="SFLDG01084">
    <property type="entry name" value="Uncharacterised_Radical_SAM_Su"/>
    <property type="match status" value="1"/>
</dbReference>
<keyword evidence="1" id="KW-0479">Metal-binding</keyword>
<evidence type="ECO:0000313" key="6">
    <source>
        <dbReference type="Proteomes" id="UP000176406"/>
    </source>
</evidence>
<dbReference type="EMBL" id="MHMG01000044">
    <property type="protein sequence ID" value="OGZ22473.1"/>
    <property type="molecule type" value="Genomic_DNA"/>
</dbReference>
<dbReference type="Proteomes" id="UP000176406">
    <property type="component" value="Unassembled WGS sequence"/>
</dbReference>
<keyword evidence="2" id="KW-0408">Iron</keyword>
<dbReference type="Gene3D" id="3.80.30.30">
    <property type="match status" value="1"/>
</dbReference>
<reference evidence="5 6" key="1">
    <citation type="journal article" date="2016" name="Nat. Commun.">
        <title>Thousands of microbial genomes shed light on interconnected biogeochemical processes in an aquifer system.</title>
        <authorList>
            <person name="Anantharaman K."/>
            <person name="Brown C.T."/>
            <person name="Hug L.A."/>
            <person name="Sharon I."/>
            <person name="Castelle C.J."/>
            <person name="Probst A.J."/>
            <person name="Thomas B.C."/>
            <person name="Singh A."/>
            <person name="Wilkins M.J."/>
            <person name="Karaoz U."/>
            <person name="Brodie E.L."/>
            <person name="Williams K.H."/>
            <person name="Hubbard S.S."/>
            <person name="Banfield J.F."/>
        </authorList>
    </citation>
    <scope>NUCLEOTIDE SEQUENCE [LARGE SCALE GENOMIC DNA]</scope>
</reference>
<comment type="caution">
    <text evidence="5">The sequence shown here is derived from an EMBL/GenBank/DDBJ whole genome shotgun (WGS) entry which is preliminary data.</text>
</comment>
<organism evidence="5 6">
    <name type="scientific">Candidatus Nealsonbacteria bacterium RIFCSPLOWO2_01_FULL_41_9</name>
    <dbReference type="NCBI Taxonomy" id="1801671"/>
    <lineage>
        <taxon>Bacteria</taxon>
        <taxon>Candidatus Nealsoniibacteriota</taxon>
    </lineage>
</organism>
<dbReference type="CDD" id="cd01335">
    <property type="entry name" value="Radical_SAM"/>
    <property type="match status" value="1"/>
</dbReference>
<proteinExistence type="predicted"/>
<dbReference type="InterPro" id="IPR058240">
    <property type="entry name" value="rSAM_sf"/>
</dbReference>
<dbReference type="SUPFAM" id="SSF102114">
    <property type="entry name" value="Radical SAM enzymes"/>
    <property type="match status" value="1"/>
</dbReference>
<dbReference type="PANTHER" id="PTHR43432">
    <property type="entry name" value="SLR0285 PROTEIN"/>
    <property type="match status" value="1"/>
</dbReference>
<dbReference type="InterPro" id="IPR006638">
    <property type="entry name" value="Elp3/MiaA/NifB-like_rSAM"/>
</dbReference>
<evidence type="ECO:0000256" key="1">
    <source>
        <dbReference type="ARBA" id="ARBA00022723"/>
    </source>
</evidence>
<evidence type="ECO:0000256" key="2">
    <source>
        <dbReference type="ARBA" id="ARBA00023004"/>
    </source>
</evidence>
<dbReference type="GO" id="GO:0051536">
    <property type="term" value="F:iron-sulfur cluster binding"/>
    <property type="evidence" value="ECO:0007669"/>
    <property type="project" value="UniProtKB-KW"/>
</dbReference>
<dbReference type="InterPro" id="IPR040086">
    <property type="entry name" value="MJ0683-like"/>
</dbReference>